<comment type="similarity">
    <text evidence="1">Belongs to the tryptophan 2,3-dioxygenase family.</text>
</comment>
<comment type="pathway">
    <text evidence="1">Amino-acid degradation; L-tryptophan degradation via kynurenine pathway; L-kynurenine from L-tryptophan: step 1/2.</text>
</comment>
<keyword evidence="1" id="KW-0823">Tryptophan catabolism</keyword>
<dbReference type="SUPFAM" id="SSF140959">
    <property type="entry name" value="Indolic compounds 2,3-dioxygenase-like"/>
    <property type="match status" value="1"/>
</dbReference>
<dbReference type="GO" id="GO:0004833">
    <property type="term" value="F:L-tryptophan 2,3-dioxygenase activity"/>
    <property type="evidence" value="ECO:0007669"/>
    <property type="project" value="UniProtKB-UniRule"/>
</dbReference>
<dbReference type="PANTHER" id="PTHR10138">
    <property type="entry name" value="TRYPTOPHAN 2,3-DIOXYGENASE"/>
    <property type="match status" value="1"/>
</dbReference>
<feature type="binding site" evidence="1">
    <location>
        <position position="268"/>
    </location>
    <ligand>
        <name>substrate</name>
    </ligand>
</feature>
<dbReference type="InterPro" id="IPR037217">
    <property type="entry name" value="Trp/Indoleamine_2_3_dOase-like"/>
</dbReference>
<gene>
    <name evidence="1" type="primary">kynA</name>
    <name evidence="3" type="ORF">HYX28_03660</name>
</gene>
<feature type="binding site" evidence="1">
    <location>
        <position position="139"/>
    </location>
    <ligand>
        <name>substrate</name>
    </ligand>
</feature>
<comment type="cofactor">
    <cofactor evidence="1">
        <name>heme</name>
        <dbReference type="ChEBI" id="CHEBI:30413"/>
    </cofactor>
    <text evidence="1">Binds 1 heme group per subunit.</text>
</comment>
<comment type="function">
    <text evidence="1">Heme-dependent dioxygenase that catalyzes the oxidative cleavage of the L-tryptophan (L-Trp) pyrrole ring and converts L-tryptophan to N-formyl-L-kynurenine. Catalyzes the oxidative cleavage of the indole moiety.</text>
</comment>
<keyword evidence="1" id="KW-0408">Iron</keyword>
<feature type="region of interest" description="Disordered" evidence="2">
    <location>
        <begin position="1"/>
        <end position="24"/>
    </location>
</feature>
<keyword evidence="1" id="KW-0223">Dioxygenase</keyword>
<keyword evidence="1" id="KW-0560">Oxidoreductase</keyword>
<dbReference type="GO" id="GO:0019442">
    <property type="term" value="P:L-tryptophan catabolic process to acetyl-CoA"/>
    <property type="evidence" value="ECO:0007669"/>
    <property type="project" value="TreeGrafter"/>
</dbReference>
<evidence type="ECO:0000256" key="1">
    <source>
        <dbReference type="HAMAP-Rule" id="MF_01972"/>
    </source>
</evidence>
<dbReference type="EC" id="1.13.11.11" evidence="1"/>
<comment type="subunit">
    <text evidence="1">Homotetramer.</text>
</comment>
<dbReference type="EMBL" id="JACPNR010000004">
    <property type="protein sequence ID" value="MBI2677858.1"/>
    <property type="molecule type" value="Genomic_DNA"/>
</dbReference>
<accession>A0A932A6Z8</accession>
<evidence type="ECO:0000256" key="2">
    <source>
        <dbReference type="SAM" id="MobiDB-lite"/>
    </source>
</evidence>
<comment type="catalytic activity">
    <reaction evidence="1">
        <text>L-tryptophan + O2 = N-formyl-L-kynurenine</text>
        <dbReference type="Rhea" id="RHEA:24536"/>
        <dbReference type="ChEBI" id="CHEBI:15379"/>
        <dbReference type="ChEBI" id="CHEBI:57912"/>
        <dbReference type="ChEBI" id="CHEBI:58629"/>
        <dbReference type="EC" id="1.13.11.11"/>
    </reaction>
</comment>
<feature type="binding site" evidence="1">
    <location>
        <begin position="65"/>
        <end position="69"/>
    </location>
    <ligand>
        <name>substrate</name>
    </ligand>
</feature>
<dbReference type="HAMAP" id="MF_01972">
    <property type="entry name" value="T23O"/>
    <property type="match status" value="1"/>
</dbReference>
<proteinExistence type="inferred from homology"/>
<keyword evidence="1" id="KW-0349">Heme</keyword>
<protein>
    <recommendedName>
        <fullName evidence="1">Tryptophan 2,3-dioxygenase</fullName>
        <shortName evidence="1">TDO</shortName>
        <ecNumber evidence="1">1.13.11.11</ecNumber>
    </recommendedName>
    <alternativeName>
        <fullName evidence="1">Tryptamin 2,3-dioxygenase</fullName>
    </alternativeName>
    <alternativeName>
        <fullName evidence="1">Tryptophan oxygenase</fullName>
        <shortName evidence="1">TO</shortName>
        <shortName evidence="1">TRPO</shortName>
    </alternativeName>
    <alternativeName>
        <fullName evidence="1">Tryptophan pyrrolase</fullName>
    </alternativeName>
    <alternativeName>
        <fullName evidence="1">Tryptophanase</fullName>
    </alternativeName>
</protein>
<keyword evidence="1" id="KW-0479">Metal-binding</keyword>
<evidence type="ECO:0000313" key="4">
    <source>
        <dbReference type="Proteomes" id="UP000779809"/>
    </source>
</evidence>
<dbReference type="Pfam" id="PF03301">
    <property type="entry name" value="Trp_dioxygenase"/>
    <property type="match status" value="2"/>
</dbReference>
<dbReference type="Gene3D" id="1.20.58.480">
    <property type="match status" value="1"/>
</dbReference>
<dbReference type="AlphaFoldDB" id="A0A932A6Z8"/>
<evidence type="ECO:0000313" key="3">
    <source>
        <dbReference type="EMBL" id="MBI2677858.1"/>
    </source>
</evidence>
<feature type="binding site" description="axial binding residue" evidence="1">
    <location>
        <position position="254"/>
    </location>
    <ligand>
        <name>heme</name>
        <dbReference type="ChEBI" id="CHEBI:30413"/>
    </ligand>
    <ligandPart>
        <name>Fe</name>
        <dbReference type="ChEBI" id="CHEBI:18248"/>
    </ligandPart>
</feature>
<dbReference type="GO" id="GO:0020037">
    <property type="term" value="F:heme binding"/>
    <property type="evidence" value="ECO:0007669"/>
    <property type="project" value="UniProtKB-UniRule"/>
</dbReference>
<name>A0A932A6Z8_9BACT</name>
<dbReference type="InterPro" id="IPR004981">
    <property type="entry name" value="Trp_2_3_dOase"/>
</dbReference>
<dbReference type="GO" id="GO:0019441">
    <property type="term" value="P:L-tryptophan catabolic process to kynurenine"/>
    <property type="evidence" value="ECO:0007669"/>
    <property type="project" value="UniProtKB-UniRule"/>
</dbReference>
<dbReference type="GO" id="GO:0046872">
    <property type="term" value="F:metal ion binding"/>
    <property type="evidence" value="ECO:0007669"/>
    <property type="project" value="UniProtKB-KW"/>
</dbReference>
<comment type="caution">
    <text evidence="1">Lacks conserved residue(s) required for the propagation of feature annotation.</text>
</comment>
<comment type="caution">
    <text evidence="3">The sequence shown here is derived from an EMBL/GenBank/DDBJ whole genome shotgun (WGS) entry which is preliminary data.</text>
</comment>
<dbReference type="Proteomes" id="UP000779809">
    <property type="component" value="Unassembled WGS sequence"/>
</dbReference>
<reference evidence="3" key="1">
    <citation type="submission" date="2020-07" db="EMBL/GenBank/DDBJ databases">
        <title>Huge and variable diversity of episymbiotic CPR bacteria and DPANN archaea in groundwater ecosystems.</title>
        <authorList>
            <person name="He C.Y."/>
            <person name="Keren R."/>
            <person name="Whittaker M."/>
            <person name="Farag I.F."/>
            <person name="Doudna J."/>
            <person name="Cate J.H.D."/>
            <person name="Banfield J.F."/>
        </authorList>
    </citation>
    <scope>NUCLEOTIDE SEQUENCE</scope>
    <source>
        <strain evidence="3">NC_groundwater_580_Pr5_B-0.1um_64_19</strain>
    </source>
</reference>
<dbReference type="PANTHER" id="PTHR10138:SF0">
    <property type="entry name" value="TRYPTOPHAN 2,3-DIOXYGENASE"/>
    <property type="match status" value="1"/>
</dbReference>
<sequence>MKDEKKQTMSGGCPAGTHGHGEAYGGTIDTKTDALLTYASYLQVPELLRLQKPQSQPPHHDEMMFIIIHQTYELWFKELLHDLDAVTAAFRHVAESAAKRDEIYEAARLLRRCTEIMRVAVSQFTILETMLPSHFLAFRGKLEPASGFQSEQFREIEFLCGLKDEKLLRHHDAAPEAMAALQRRLREPSLHDVFFDALHTVGKLKAARPKATDEERALAVRDLYMDEQHFRDWIDVCERLVEFDELVMSWRLRHIQLVERTIGMRSGTGGSAGSSYLRTTLDKKFFPELWEARTMLEQPPQ</sequence>
<organism evidence="3 4">
    <name type="scientific">Candidatus Korobacter versatilis</name>
    <dbReference type="NCBI Taxonomy" id="658062"/>
    <lineage>
        <taxon>Bacteria</taxon>
        <taxon>Pseudomonadati</taxon>
        <taxon>Acidobacteriota</taxon>
        <taxon>Terriglobia</taxon>
        <taxon>Terriglobales</taxon>
        <taxon>Candidatus Korobacteraceae</taxon>
        <taxon>Candidatus Korobacter</taxon>
    </lineage>
</organism>